<sequence length="198" mass="22349">MNETAPKTTSSPKSNLRIYVIILLIILGVAGCVQLSHYYVSLPKIDRLGASGHMKQEAERAVRLAQDVFQVDLDYSPESVEKVEQILAKSRERYLQDPNADRSITPSARSYLWGAYIGEVIKTVKPSEWKIDPETKAVTLQLTEEAGQPVINPMRWCFQRITRGEPEDNVWYNFLLVTVEPDPSQLRTPPPQQGVPGQ</sequence>
<evidence type="ECO:0000313" key="3">
    <source>
        <dbReference type="Proteomes" id="UP000320421"/>
    </source>
</evidence>
<dbReference type="RefSeq" id="WP_145184673.1">
    <property type="nucleotide sequence ID" value="NZ_CP036266.1"/>
</dbReference>
<organism evidence="2 3">
    <name type="scientific">Gimesia chilikensis</name>
    <dbReference type="NCBI Taxonomy" id="2605989"/>
    <lineage>
        <taxon>Bacteria</taxon>
        <taxon>Pseudomonadati</taxon>
        <taxon>Planctomycetota</taxon>
        <taxon>Planctomycetia</taxon>
        <taxon>Planctomycetales</taxon>
        <taxon>Planctomycetaceae</taxon>
        <taxon>Gimesia</taxon>
    </lineage>
</organism>
<keyword evidence="1" id="KW-0812">Transmembrane</keyword>
<accession>A0A517PNS1</accession>
<evidence type="ECO:0000256" key="1">
    <source>
        <dbReference type="SAM" id="Phobius"/>
    </source>
</evidence>
<dbReference type="OrthoDB" id="291529at2"/>
<feature type="transmembrane region" description="Helical" evidence="1">
    <location>
        <begin position="16"/>
        <end position="40"/>
    </location>
</feature>
<dbReference type="Proteomes" id="UP000320421">
    <property type="component" value="Chromosome"/>
</dbReference>
<reference evidence="2 3" key="1">
    <citation type="submission" date="2019-02" db="EMBL/GenBank/DDBJ databases">
        <title>Deep-cultivation of Planctomycetes and their phenomic and genomic characterization uncovers novel biology.</title>
        <authorList>
            <person name="Wiegand S."/>
            <person name="Jogler M."/>
            <person name="Boedeker C."/>
            <person name="Pinto D."/>
            <person name="Vollmers J."/>
            <person name="Rivas-Marin E."/>
            <person name="Kohn T."/>
            <person name="Peeters S.H."/>
            <person name="Heuer A."/>
            <person name="Rast P."/>
            <person name="Oberbeckmann S."/>
            <person name="Bunk B."/>
            <person name="Jeske O."/>
            <person name="Meyerdierks A."/>
            <person name="Storesund J.E."/>
            <person name="Kallscheuer N."/>
            <person name="Luecker S."/>
            <person name="Lage O.M."/>
            <person name="Pohl T."/>
            <person name="Merkel B.J."/>
            <person name="Hornburger P."/>
            <person name="Mueller R.-W."/>
            <person name="Bruemmer F."/>
            <person name="Labrenz M."/>
            <person name="Spormann A.M."/>
            <person name="Op den Camp H."/>
            <person name="Overmann J."/>
            <person name="Amann R."/>
            <person name="Jetten M.S.M."/>
            <person name="Mascher T."/>
            <person name="Medema M.H."/>
            <person name="Devos D.P."/>
            <person name="Kaster A.-K."/>
            <person name="Ovreas L."/>
            <person name="Rohde M."/>
            <person name="Galperin M.Y."/>
            <person name="Jogler C."/>
        </authorList>
    </citation>
    <scope>NUCLEOTIDE SEQUENCE [LARGE SCALE GENOMIC DNA]</scope>
    <source>
        <strain evidence="2 3">HG66A1</strain>
    </source>
</reference>
<dbReference type="EMBL" id="CP036266">
    <property type="protein sequence ID" value="QDT21023.1"/>
    <property type="molecule type" value="Genomic_DNA"/>
</dbReference>
<evidence type="ECO:0000313" key="2">
    <source>
        <dbReference type="EMBL" id="QDT21023.1"/>
    </source>
</evidence>
<keyword evidence="1" id="KW-1133">Transmembrane helix</keyword>
<dbReference type="AlphaFoldDB" id="A0A517PNS1"/>
<keyword evidence="1" id="KW-0472">Membrane</keyword>
<protein>
    <submittedName>
        <fullName evidence="2">Uncharacterized protein</fullName>
    </submittedName>
</protein>
<dbReference type="PROSITE" id="PS51257">
    <property type="entry name" value="PROKAR_LIPOPROTEIN"/>
    <property type="match status" value="1"/>
</dbReference>
<proteinExistence type="predicted"/>
<name>A0A517PNS1_9PLAN</name>
<keyword evidence="3" id="KW-1185">Reference proteome</keyword>
<gene>
    <name evidence="2" type="ORF">HG66A1_28160</name>
</gene>